<dbReference type="Proteomes" id="UP001430356">
    <property type="component" value="Unassembled WGS sequence"/>
</dbReference>
<proteinExistence type="inferred from homology"/>
<evidence type="ECO:0000259" key="4">
    <source>
        <dbReference type="PROSITE" id="PS50984"/>
    </source>
</evidence>
<feature type="domain" description="TRUD" evidence="4">
    <location>
        <begin position="866"/>
        <end position="1184"/>
    </location>
</feature>
<dbReference type="PROSITE" id="PS50984">
    <property type="entry name" value="TRUD"/>
    <property type="match status" value="1"/>
</dbReference>
<dbReference type="Pfam" id="PF01142">
    <property type="entry name" value="TruD"/>
    <property type="match status" value="1"/>
</dbReference>
<dbReference type="InterPro" id="IPR011760">
    <property type="entry name" value="PsdUridine_synth_TruD_insert"/>
</dbReference>
<organism evidence="5 6">
    <name type="scientific">Novymonas esmeraldas</name>
    <dbReference type="NCBI Taxonomy" id="1808958"/>
    <lineage>
        <taxon>Eukaryota</taxon>
        <taxon>Discoba</taxon>
        <taxon>Euglenozoa</taxon>
        <taxon>Kinetoplastea</taxon>
        <taxon>Metakinetoplastina</taxon>
        <taxon>Trypanosomatida</taxon>
        <taxon>Trypanosomatidae</taxon>
        <taxon>Novymonas</taxon>
    </lineage>
</organism>
<evidence type="ECO:0000256" key="3">
    <source>
        <dbReference type="SAM" id="MobiDB-lite"/>
    </source>
</evidence>
<feature type="region of interest" description="Disordered" evidence="3">
    <location>
        <begin position="1172"/>
        <end position="1210"/>
    </location>
</feature>
<feature type="region of interest" description="Disordered" evidence="3">
    <location>
        <begin position="754"/>
        <end position="801"/>
    </location>
</feature>
<feature type="region of interest" description="Disordered" evidence="3">
    <location>
        <begin position="981"/>
        <end position="1015"/>
    </location>
</feature>
<keyword evidence="6" id="KW-1185">Reference proteome</keyword>
<name>A0AAW0EPJ8_9TRYP</name>
<feature type="compositionally biased region" description="Low complexity" evidence="3">
    <location>
        <begin position="1178"/>
        <end position="1196"/>
    </location>
</feature>
<feature type="compositionally biased region" description="Basic residues" evidence="3">
    <location>
        <begin position="777"/>
        <end position="797"/>
    </location>
</feature>
<evidence type="ECO:0000313" key="5">
    <source>
        <dbReference type="EMBL" id="KAK7195571.1"/>
    </source>
</evidence>
<accession>A0AAW0EPJ8</accession>
<feature type="compositionally biased region" description="Gly residues" evidence="3">
    <location>
        <begin position="981"/>
        <end position="994"/>
    </location>
</feature>
<dbReference type="InterPro" id="IPR042214">
    <property type="entry name" value="TruD_catalytic"/>
</dbReference>
<dbReference type="GO" id="GO:0005634">
    <property type="term" value="C:nucleus"/>
    <property type="evidence" value="ECO:0007669"/>
    <property type="project" value="TreeGrafter"/>
</dbReference>
<feature type="compositionally biased region" description="Low complexity" evidence="3">
    <location>
        <begin position="1402"/>
        <end position="1439"/>
    </location>
</feature>
<comment type="caution">
    <text evidence="5">The sequence shown here is derived from an EMBL/GenBank/DDBJ whole genome shotgun (WGS) entry which is preliminary data.</text>
</comment>
<feature type="region of interest" description="Disordered" evidence="3">
    <location>
        <begin position="1231"/>
        <end position="1275"/>
    </location>
</feature>
<dbReference type="PANTHER" id="PTHR13326:SF27">
    <property type="entry name" value="TRUD DOMAIN-CONTAINING PROTEIN"/>
    <property type="match status" value="1"/>
</dbReference>
<dbReference type="SUPFAM" id="SSF55120">
    <property type="entry name" value="Pseudouridine synthase"/>
    <property type="match status" value="1"/>
</dbReference>
<evidence type="ECO:0000256" key="1">
    <source>
        <dbReference type="ARBA" id="ARBA00007953"/>
    </source>
</evidence>
<dbReference type="InterPro" id="IPR020103">
    <property type="entry name" value="PsdUridine_synth_cat_dom_sf"/>
</dbReference>
<dbReference type="GO" id="GO:0009982">
    <property type="term" value="F:pseudouridine synthase activity"/>
    <property type="evidence" value="ECO:0007669"/>
    <property type="project" value="InterPro"/>
</dbReference>
<comment type="similarity">
    <text evidence="1">Belongs to the pseudouridine synthase TruD family.</text>
</comment>
<sequence>MKRSKWSLRRLILGLSVEDAQSKFDTPKSRTILRVAHERFNQGIYHELLAAQRQRNGLAPDRKCHICRFTKPSVSGFQAYVKGSPEDYVIREVWEDSEDGVEPATSEVAALSHSSDITRAPCVSPKITQEQDAFKSSKALILRTLASALQLVVENVLLELRGRRESGALLSKEHQASVVQRLVDTGTELGAKSYKHLSSSSHLLEPVEMAVALCSRKNVAEMQAFKSSTFTVPAVEGGISYSLWVAGGLVASEELMEDFPFHLAKFVTAEKASSSPATRLPQVEVEIYFSSELFQLEKAVGQNGIRMLRSFIGRAMMKQHEPTPTSPTLLLAAAGTAERDLYNIYDPERENGEIRIPWIRKVVTKVSTVTGVVFSAEDSDENPTVDRMRASVSSVWRAWGHLVKDLHVHGDLDYLYVSISRRLEWEGNEGYIAELKELEAARDAEESAGPPVATVNVARTLNQLHTASFVAPEGAGKERKRYLPLAADFVVIECTLERKGLPHNAVVEDIVATLTDMQQEHMELQRLSVLDALASQVDESETKSGAGAAAAAARARDKVVPVLYEPKVVVSHAGTLENGTHSFQRLRIRGSCRAHVEALASALQEESGGYFTDRTLPVASASRSAASAGSGRAVHQAPPKNLTFRAVRAASDAQRLVGHAAPSTSEAGDKAGTSVSRGRHSRSQTLTSVADSFALVTEEERLFWQAHYYRLSDVKVIYHHRVDAVDALGQSWQSLPPRVQEHLALLNRRLSAGDATTDAADPEEEEDAGDTAAASGKRARRKGGKKKSRRTAASKKKPVSEAAAALDLPPQKLFEYLCTDMEAESARRDLKIGDCMGYDYLLSLRRIPDKHLPLVTPAIASVASKGFINYYGPQRFATYTRMNMHPGLHLLRGEYKAAAHILVQQFYLDAALEAERQRTGQAFPRMHGLQGYGGVRLPDFLSTGSRRSVAEHGTPMQRVLYNALQASAILGGDDSVRDGGLNGHGYGLGSGGSGEYERSLSPTAPRQRRGKGAMPTAVPGDLALDEEVATAAAVRGDGGVEDDPCAEAFLRVIGPRACTMLIQEFISFVWNDIVNQRLQRYGTFTLLPGDLVRGGGAMAAFAPDVASPSPPPLVYASRAEIERGALSVWDLVLPLPGAAVRLPQNHTEDLYIVTLQRYGLPFDPESRQWRCFQPSSLPRHGGAPARARTTTAGSGPDAQDPSSGGGAASLSPYHGLTSTFALMEEELGSRTPSTDAILPYGAPQATSSADANDEASGTEPSLDAGDLRPDLRAGGGNPLGLTVSASYRHPLVLPTAETMQWRLQKGVVGDPYRRWGMTTQAQVRANDAPQRALPDTKLAWNLPSKHAGDATAVAVAGGRAAPQPLRVESGGDLDEDDEGTVVEARRDGQASDGDAPGRGVHATAPSTTTDTPCPSSPATAAAAAARRSADPATNAAARTAAVYRHPRRWSGTSRLLRSLAPLSGRAVAHSHGGAPEGQQQRRPRRLRSPPAPSWLPRHHGSVLQLRLRLPAGVHPGMLVRELLKMDVSTPDVVDLDRAAAGARSDRRARSWQDLTPDQRATYEKWIAKRRQQRRFVQQPRAISLALLHQQIFRSSGVRQSLLPTLRSYDSVSK</sequence>
<feature type="compositionally biased region" description="Acidic residues" evidence="3">
    <location>
        <begin position="760"/>
        <end position="769"/>
    </location>
</feature>
<feature type="region of interest" description="Disordered" evidence="3">
    <location>
        <begin position="1464"/>
        <end position="1497"/>
    </location>
</feature>
<feature type="region of interest" description="Disordered" evidence="3">
    <location>
        <begin position="1359"/>
        <end position="1378"/>
    </location>
</feature>
<feature type="region of interest" description="Disordered" evidence="3">
    <location>
        <begin position="1384"/>
        <end position="1439"/>
    </location>
</feature>
<dbReference type="Gene3D" id="3.30.2350.20">
    <property type="entry name" value="TruD, catalytic domain"/>
    <property type="match status" value="2"/>
</dbReference>
<gene>
    <name evidence="5" type="ORF">NESM_000485400</name>
</gene>
<dbReference type="PANTHER" id="PTHR13326">
    <property type="entry name" value="TRNA PSEUDOURIDINE SYNTHASE D"/>
    <property type="match status" value="1"/>
</dbReference>
<dbReference type="GO" id="GO:0003723">
    <property type="term" value="F:RNA binding"/>
    <property type="evidence" value="ECO:0007669"/>
    <property type="project" value="InterPro"/>
</dbReference>
<reference evidence="5 6" key="1">
    <citation type="journal article" date="2021" name="MBio">
        <title>A New Model Trypanosomatid, Novymonas esmeraldas: Genomic Perception of Its 'Candidatus Pandoraea novymonadis' Endosymbiont.</title>
        <authorList>
            <person name="Zakharova A."/>
            <person name="Saura A."/>
            <person name="Butenko A."/>
            <person name="Podesvova L."/>
            <person name="Warmusova S."/>
            <person name="Kostygov A.Y."/>
            <person name="Nenarokova A."/>
            <person name="Lukes J."/>
            <person name="Opperdoes F.R."/>
            <person name="Yurchenko V."/>
        </authorList>
    </citation>
    <scope>NUCLEOTIDE SEQUENCE [LARGE SCALE GENOMIC DNA]</scope>
    <source>
        <strain evidence="5 6">E262AT.01</strain>
    </source>
</reference>
<dbReference type="EMBL" id="JAECZO010000056">
    <property type="protein sequence ID" value="KAK7195571.1"/>
    <property type="molecule type" value="Genomic_DNA"/>
</dbReference>
<dbReference type="InterPro" id="IPR001656">
    <property type="entry name" value="PsdUridine_synth_TruD"/>
</dbReference>
<keyword evidence="2" id="KW-0413">Isomerase</keyword>
<evidence type="ECO:0000256" key="2">
    <source>
        <dbReference type="ARBA" id="ARBA00023235"/>
    </source>
</evidence>
<protein>
    <submittedName>
        <fullName evidence="5">Pseudouridine synthase TruD</fullName>
    </submittedName>
</protein>
<dbReference type="GO" id="GO:0001522">
    <property type="term" value="P:pseudouridine synthesis"/>
    <property type="evidence" value="ECO:0007669"/>
    <property type="project" value="InterPro"/>
</dbReference>
<evidence type="ECO:0000313" key="6">
    <source>
        <dbReference type="Proteomes" id="UP001430356"/>
    </source>
</evidence>
<feature type="region of interest" description="Disordered" evidence="3">
    <location>
        <begin position="657"/>
        <end position="683"/>
    </location>
</feature>